<feature type="region of interest" description="Disordered" evidence="1">
    <location>
        <begin position="108"/>
        <end position="147"/>
    </location>
</feature>
<evidence type="ECO:0008006" key="4">
    <source>
        <dbReference type="Google" id="ProtNLM"/>
    </source>
</evidence>
<gene>
    <name evidence="2" type="ORF">EDD72_101255</name>
</gene>
<evidence type="ECO:0000256" key="1">
    <source>
        <dbReference type="SAM" id="MobiDB-lite"/>
    </source>
</evidence>
<dbReference type="AlphaFoldDB" id="A0A4R3KM89"/>
<name>A0A4R3KM89_9BACI</name>
<sequence>MNQFKKSKKVIGMFLFIVLIVTTFVGCSSSTAADVTTDMTKFFASISRIERETPQGLKLTKEQAEQLLTIINPVVGGMPLTPDLAETMLKDAENLLNKEQLKMIEDTKSKLGTPTEGMTPGSDQGPGNGSGTPGNGTPGSGANGGTNMFIRLDETITENYLK</sequence>
<keyword evidence="3" id="KW-1185">Reference proteome</keyword>
<proteinExistence type="predicted"/>
<accession>A0A4R3KM89</accession>
<dbReference type="Proteomes" id="UP000295788">
    <property type="component" value="Unassembled WGS sequence"/>
</dbReference>
<dbReference type="EMBL" id="SMAB01000001">
    <property type="protein sequence ID" value="TCS84586.1"/>
    <property type="molecule type" value="Genomic_DNA"/>
</dbReference>
<dbReference type="RefSeq" id="WP_132766805.1">
    <property type="nucleotide sequence ID" value="NZ_SMAB01000001.1"/>
</dbReference>
<dbReference type="PROSITE" id="PS51257">
    <property type="entry name" value="PROKAR_LIPOPROTEIN"/>
    <property type="match status" value="1"/>
</dbReference>
<protein>
    <recommendedName>
        <fullName evidence="4">Lipoprotein</fullName>
    </recommendedName>
</protein>
<comment type="caution">
    <text evidence="2">The sequence shown here is derived from an EMBL/GenBank/DDBJ whole genome shotgun (WGS) entry which is preliminary data.</text>
</comment>
<feature type="compositionally biased region" description="Gly residues" evidence="1">
    <location>
        <begin position="124"/>
        <end position="144"/>
    </location>
</feature>
<reference evidence="2 3" key="1">
    <citation type="submission" date="2019-03" db="EMBL/GenBank/DDBJ databases">
        <title>Genomic Encyclopedia of Type Strains, Phase IV (KMG-IV): sequencing the most valuable type-strain genomes for metagenomic binning, comparative biology and taxonomic classification.</title>
        <authorList>
            <person name="Goeker M."/>
        </authorList>
    </citation>
    <scope>NUCLEOTIDE SEQUENCE [LARGE SCALE GENOMIC DNA]</scope>
    <source>
        <strain evidence="2 3">DSM 23802</strain>
    </source>
</reference>
<evidence type="ECO:0000313" key="3">
    <source>
        <dbReference type="Proteomes" id="UP000295788"/>
    </source>
</evidence>
<organism evidence="2 3">
    <name type="scientific">Tepidibacillus fermentans</name>
    <dbReference type="NCBI Taxonomy" id="1281767"/>
    <lineage>
        <taxon>Bacteria</taxon>
        <taxon>Bacillati</taxon>
        <taxon>Bacillota</taxon>
        <taxon>Bacilli</taxon>
        <taxon>Bacillales</taxon>
        <taxon>Bacillaceae</taxon>
        <taxon>Tepidibacillus</taxon>
    </lineage>
</organism>
<evidence type="ECO:0000313" key="2">
    <source>
        <dbReference type="EMBL" id="TCS84586.1"/>
    </source>
</evidence>